<keyword evidence="3" id="KW-1185">Reference proteome</keyword>
<evidence type="ECO:0000313" key="2">
    <source>
        <dbReference type="EMBL" id="KIA59378.1"/>
    </source>
</evidence>
<protein>
    <submittedName>
        <fullName evidence="2">Uncharacterized protein</fullName>
    </submittedName>
</protein>
<organism evidence="2 3">
    <name type="scientific">Nocardia vulneris</name>
    <dbReference type="NCBI Taxonomy" id="1141657"/>
    <lineage>
        <taxon>Bacteria</taxon>
        <taxon>Bacillati</taxon>
        <taxon>Actinomycetota</taxon>
        <taxon>Actinomycetes</taxon>
        <taxon>Mycobacteriales</taxon>
        <taxon>Nocardiaceae</taxon>
        <taxon>Nocardia</taxon>
    </lineage>
</organism>
<comment type="caution">
    <text evidence="2">The sequence shown here is derived from an EMBL/GenBank/DDBJ whole genome shotgun (WGS) entry which is preliminary data.</text>
</comment>
<sequence>MKKTFAALTLATAAAFTLAPATANASPGSGPGWDRPIPPASPACLAIRPTLDGFAASVYDNAVLHNIVIPPINLVLRAVCQDR</sequence>
<dbReference type="EMBL" id="JNFP01000137">
    <property type="protein sequence ID" value="KIA59378.1"/>
    <property type="molecule type" value="Genomic_DNA"/>
</dbReference>
<gene>
    <name evidence="2" type="ORF">FG87_42965</name>
</gene>
<evidence type="ECO:0000256" key="1">
    <source>
        <dbReference type="SAM" id="SignalP"/>
    </source>
</evidence>
<dbReference type="Proteomes" id="UP000031364">
    <property type="component" value="Unassembled WGS sequence"/>
</dbReference>
<feature type="signal peptide" evidence="1">
    <location>
        <begin position="1"/>
        <end position="25"/>
    </location>
</feature>
<name>A0ABR4Z1Y5_9NOCA</name>
<proteinExistence type="predicted"/>
<feature type="chain" id="PRO_5046110613" evidence="1">
    <location>
        <begin position="26"/>
        <end position="83"/>
    </location>
</feature>
<reference evidence="2 3" key="1">
    <citation type="journal article" date="2014" name="Int. J. Syst. Evol. Microbiol.">
        <title>Nocardia vulneris sp. nov., isolated from wounds of human patients in North America.</title>
        <authorList>
            <person name="Lasker B.A."/>
            <person name="Bell M."/>
            <person name="Klenk H.P."/>
            <person name="Sproer C."/>
            <person name="Schumann C."/>
            <person name="Schumann P."/>
            <person name="Brown J.M."/>
        </authorList>
    </citation>
    <scope>NUCLEOTIDE SEQUENCE [LARGE SCALE GENOMIC DNA]</scope>
    <source>
        <strain evidence="2 3">W9851</strain>
    </source>
</reference>
<accession>A0ABR4Z1Y5</accession>
<evidence type="ECO:0000313" key="3">
    <source>
        <dbReference type="Proteomes" id="UP000031364"/>
    </source>
</evidence>
<dbReference type="RefSeq" id="WP_043683506.1">
    <property type="nucleotide sequence ID" value="NZ_BDCI01000011.1"/>
</dbReference>
<keyword evidence="1" id="KW-0732">Signal</keyword>